<dbReference type="KEGG" id="asim:FE240_15900"/>
<evidence type="ECO:0000256" key="3">
    <source>
        <dbReference type="ARBA" id="ARBA00023163"/>
    </source>
</evidence>
<dbReference type="Gene3D" id="3.30.450.80">
    <property type="entry name" value="Transcription factor LuxR-like, autoinducer-binding domain"/>
    <property type="match status" value="1"/>
</dbReference>
<dbReference type="Gene3D" id="1.10.10.10">
    <property type="entry name" value="Winged helix-like DNA-binding domain superfamily/Winged helix DNA-binding domain"/>
    <property type="match status" value="1"/>
</dbReference>
<keyword evidence="1" id="KW-0805">Transcription regulation</keyword>
<dbReference type="InterPro" id="IPR000792">
    <property type="entry name" value="Tscrpt_reg_LuxR_C"/>
</dbReference>
<dbReference type="GO" id="GO:0003677">
    <property type="term" value="F:DNA binding"/>
    <property type="evidence" value="ECO:0007669"/>
    <property type="project" value="UniProtKB-KW"/>
</dbReference>
<dbReference type="InterPro" id="IPR036693">
    <property type="entry name" value="TF_LuxR_autoind-bd_dom_sf"/>
</dbReference>
<sequence length="261" mass="29705">MNQDRQLEYLEQFSLASDAQALSTLIGRFTREMGYDYFGFTLILPMSMQRPKVVLFNECPDSWVQVYTENHLMTRDPIIHLARTQTLPIYWNRLDERASFLQKESLIVMEQAADFGLRNGVSFPLHGACGESGILSFITREAASTELLLDTSPILSWLSHYIFDAAIRVVLATMPEGKEEPLTERETQCLFWASEGKTSSEIACILGITERTVNFHLNQVTRKTGTINRYQAIAKGVNQGIIRPNLEQVVITNYSSCRRLQ</sequence>
<dbReference type="RefSeq" id="WP_193002311.1">
    <property type="nucleotide sequence ID" value="NZ_CP040449.1"/>
</dbReference>
<protein>
    <submittedName>
        <fullName evidence="5">LuxR family transcriptional regulator</fullName>
    </submittedName>
</protein>
<dbReference type="PROSITE" id="PS50043">
    <property type="entry name" value="HTH_LUXR_2"/>
    <property type="match status" value="1"/>
</dbReference>
<keyword evidence="6" id="KW-1185">Reference proteome</keyword>
<dbReference type="Pfam" id="PF03472">
    <property type="entry name" value="Autoind_bind"/>
    <property type="match status" value="1"/>
</dbReference>
<dbReference type="CDD" id="cd06170">
    <property type="entry name" value="LuxR_C_like"/>
    <property type="match status" value="1"/>
</dbReference>
<dbReference type="SUPFAM" id="SSF75516">
    <property type="entry name" value="Pheromone-binding domain of LuxR-like quorum-sensing transcription factors"/>
    <property type="match status" value="1"/>
</dbReference>
<evidence type="ECO:0000256" key="2">
    <source>
        <dbReference type="ARBA" id="ARBA00023125"/>
    </source>
</evidence>
<gene>
    <name evidence="5" type="ORF">FE240_15900</name>
</gene>
<dbReference type="InterPro" id="IPR005143">
    <property type="entry name" value="TF_LuxR_autoind-bd_dom"/>
</dbReference>
<dbReference type="SMART" id="SM00421">
    <property type="entry name" value="HTH_LUXR"/>
    <property type="match status" value="1"/>
</dbReference>
<accession>A0A5J6X0E9</accession>
<dbReference type="SUPFAM" id="SSF46894">
    <property type="entry name" value="C-terminal effector domain of the bipartite response regulators"/>
    <property type="match status" value="1"/>
</dbReference>
<evidence type="ECO:0000259" key="4">
    <source>
        <dbReference type="PROSITE" id="PS50043"/>
    </source>
</evidence>
<dbReference type="AlphaFoldDB" id="A0A5J6X0E9"/>
<reference evidence="5 6" key="1">
    <citation type="submission" date="2019-05" db="EMBL/GenBank/DDBJ databases">
        <title>OXA-830, a novel chromosomally encoded expanded-spectrum class D beta-lactamase in Aeromonas simiae.</title>
        <authorList>
            <person name="Zhou W."/>
            <person name="Chen Q."/>
        </authorList>
    </citation>
    <scope>NUCLEOTIDE SEQUENCE [LARGE SCALE GENOMIC DNA]</scope>
    <source>
        <strain evidence="5 6">A6</strain>
    </source>
</reference>
<feature type="domain" description="HTH luxR-type" evidence="4">
    <location>
        <begin position="175"/>
        <end position="240"/>
    </location>
</feature>
<keyword evidence="2" id="KW-0238">DNA-binding</keyword>
<organism evidence="5 6">
    <name type="scientific">Aeromonas simiae</name>
    <dbReference type="NCBI Taxonomy" id="218936"/>
    <lineage>
        <taxon>Bacteria</taxon>
        <taxon>Pseudomonadati</taxon>
        <taxon>Pseudomonadota</taxon>
        <taxon>Gammaproteobacteria</taxon>
        <taxon>Aeromonadales</taxon>
        <taxon>Aeromonadaceae</taxon>
        <taxon>Aeromonas</taxon>
    </lineage>
</organism>
<dbReference type="PRINTS" id="PR00038">
    <property type="entry name" value="HTHLUXR"/>
</dbReference>
<proteinExistence type="predicted"/>
<dbReference type="Proteomes" id="UP000594034">
    <property type="component" value="Chromosome"/>
</dbReference>
<dbReference type="PANTHER" id="PTHR44688:SF16">
    <property type="entry name" value="DNA-BINDING TRANSCRIPTIONAL ACTIVATOR DEVR_DOSR"/>
    <property type="match status" value="1"/>
</dbReference>
<dbReference type="Pfam" id="PF00196">
    <property type="entry name" value="GerE"/>
    <property type="match status" value="1"/>
</dbReference>
<dbReference type="InterPro" id="IPR036388">
    <property type="entry name" value="WH-like_DNA-bd_sf"/>
</dbReference>
<dbReference type="InterPro" id="IPR016032">
    <property type="entry name" value="Sig_transdc_resp-reg_C-effctor"/>
</dbReference>
<dbReference type="EMBL" id="CP040449">
    <property type="protein sequence ID" value="QFI56024.1"/>
    <property type="molecule type" value="Genomic_DNA"/>
</dbReference>
<evidence type="ECO:0000313" key="6">
    <source>
        <dbReference type="Proteomes" id="UP000594034"/>
    </source>
</evidence>
<evidence type="ECO:0000256" key="1">
    <source>
        <dbReference type="ARBA" id="ARBA00023015"/>
    </source>
</evidence>
<name>A0A5J6X0E9_9GAMM</name>
<dbReference type="GO" id="GO:0006355">
    <property type="term" value="P:regulation of DNA-templated transcription"/>
    <property type="evidence" value="ECO:0007669"/>
    <property type="project" value="InterPro"/>
</dbReference>
<dbReference type="PANTHER" id="PTHR44688">
    <property type="entry name" value="DNA-BINDING TRANSCRIPTIONAL ACTIVATOR DEVR_DOSR"/>
    <property type="match status" value="1"/>
</dbReference>
<keyword evidence="3" id="KW-0804">Transcription</keyword>
<evidence type="ECO:0000313" key="5">
    <source>
        <dbReference type="EMBL" id="QFI56024.1"/>
    </source>
</evidence>